<accession>A0ABP0F2Q5</accession>
<sequence>LIEGLRDAYVVKRKHVVQRKVNPAQKRPSGKRSKCAGKGCKNNTVTVCTQCSRPIYGVCGNDDWKLTECKNCTT</sequence>
<reference evidence="1 2" key="1">
    <citation type="submission" date="2024-02" db="EMBL/GenBank/DDBJ databases">
        <authorList>
            <person name="Daric V."/>
            <person name="Darras S."/>
        </authorList>
    </citation>
    <scope>NUCLEOTIDE SEQUENCE [LARGE SCALE GENOMIC DNA]</scope>
</reference>
<evidence type="ECO:0000313" key="1">
    <source>
        <dbReference type="EMBL" id="CAK8672720.1"/>
    </source>
</evidence>
<keyword evidence="2" id="KW-1185">Reference proteome</keyword>
<comment type="caution">
    <text evidence="1">The sequence shown here is derived from an EMBL/GenBank/DDBJ whole genome shotgun (WGS) entry which is preliminary data.</text>
</comment>
<dbReference type="Proteomes" id="UP001642483">
    <property type="component" value="Unassembled WGS sequence"/>
</dbReference>
<gene>
    <name evidence="1" type="ORF">CVLEPA_LOCUS2407</name>
</gene>
<proteinExistence type="predicted"/>
<evidence type="ECO:0000313" key="2">
    <source>
        <dbReference type="Proteomes" id="UP001642483"/>
    </source>
</evidence>
<organism evidence="1 2">
    <name type="scientific">Clavelina lepadiformis</name>
    <name type="common">Light-bulb sea squirt</name>
    <name type="synonym">Ascidia lepadiformis</name>
    <dbReference type="NCBI Taxonomy" id="159417"/>
    <lineage>
        <taxon>Eukaryota</taxon>
        <taxon>Metazoa</taxon>
        <taxon>Chordata</taxon>
        <taxon>Tunicata</taxon>
        <taxon>Ascidiacea</taxon>
        <taxon>Aplousobranchia</taxon>
        <taxon>Clavelinidae</taxon>
        <taxon>Clavelina</taxon>
    </lineage>
</organism>
<dbReference type="EMBL" id="CAWYQH010000001">
    <property type="protein sequence ID" value="CAK8672720.1"/>
    <property type="molecule type" value="Genomic_DNA"/>
</dbReference>
<protein>
    <submittedName>
        <fullName evidence="1">Uncharacterized protein</fullName>
    </submittedName>
</protein>
<feature type="non-terminal residue" evidence="1">
    <location>
        <position position="1"/>
    </location>
</feature>
<name>A0ABP0F2Q5_CLALP</name>